<comment type="caution">
    <text evidence="1">The sequence shown here is derived from an EMBL/GenBank/DDBJ whole genome shotgun (WGS) entry which is preliminary data.</text>
</comment>
<name>A0ACA9RIM6_9GLOM</name>
<protein>
    <submittedName>
        <fullName evidence="1">3033_t:CDS:1</fullName>
    </submittedName>
</protein>
<gene>
    <name evidence="1" type="ORF">RPERSI_LOCUS19773</name>
</gene>
<proteinExistence type="predicted"/>
<sequence>NLKRIAKEEFASSPHHPINVRKRIHESENHLRFAKHVKLAHQYRYYPAVVFDHFLSEFKQLYIINDKYRFILPDDAKIWFENSWESHTNDLTSPNLNKLKYNKRDEIFFLQILCNISITKILEKTWLTDTIHQFLEAAVRDISGLTCATLLKHLRNKENCKPDRTVRLKLEDNQFEILYVEDANPELKGKKCQEDAE</sequence>
<keyword evidence="2" id="KW-1185">Reference proteome</keyword>
<accession>A0ACA9RIM6</accession>
<feature type="non-terminal residue" evidence="1">
    <location>
        <position position="1"/>
    </location>
</feature>
<dbReference type="Proteomes" id="UP000789920">
    <property type="component" value="Unassembled WGS sequence"/>
</dbReference>
<dbReference type="EMBL" id="CAJVQC010054681">
    <property type="protein sequence ID" value="CAG8794481.1"/>
    <property type="molecule type" value="Genomic_DNA"/>
</dbReference>
<evidence type="ECO:0000313" key="2">
    <source>
        <dbReference type="Proteomes" id="UP000789920"/>
    </source>
</evidence>
<organism evidence="1 2">
    <name type="scientific">Racocetra persica</name>
    <dbReference type="NCBI Taxonomy" id="160502"/>
    <lineage>
        <taxon>Eukaryota</taxon>
        <taxon>Fungi</taxon>
        <taxon>Fungi incertae sedis</taxon>
        <taxon>Mucoromycota</taxon>
        <taxon>Glomeromycotina</taxon>
        <taxon>Glomeromycetes</taxon>
        <taxon>Diversisporales</taxon>
        <taxon>Gigasporaceae</taxon>
        <taxon>Racocetra</taxon>
    </lineage>
</organism>
<evidence type="ECO:0000313" key="1">
    <source>
        <dbReference type="EMBL" id="CAG8794481.1"/>
    </source>
</evidence>
<reference evidence="1" key="1">
    <citation type="submission" date="2021-06" db="EMBL/GenBank/DDBJ databases">
        <authorList>
            <person name="Kallberg Y."/>
            <person name="Tangrot J."/>
            <person name="Rosling A."/>
        </authorList>
    </citation>
    <scope>NUCLEOTIDE SEQUENCE</scope>
    <source>
        <strain evidence="1">MA461A</strain>
    </source>
</reference>